<dbReference type="AlphaFoldDB" id="A0A8H7BWI6"/>
<dbReference type="SUPFAM" id="SSF102462">
    <property type="entry name" value="Peptidyl-tRNA hydrolase II"/>
    <property type="match status" value="1"/>
</dbReference>
<comment type="caution">
    <text evidence="4">The sequence shown here is derived from an EMBL/GenBank/DDBJ whole genome shotgun (WGS) entry which is preliminary data.</text>
</comment>
<dbReference type="Pfam" id="PF01981">
    <property type="entry name" value="PTH2"/>
    <property type="match status" value="1"/>
</dbReference>
<evidence type="ECO:0000313" key="4">
    <source>
        <dbReference type="EMBL" id="KAF7728918.1"/>
    </source>
</evidence>
<dbReference type="GO" id="GO:0004045">
    <property type="term" value="F:peptidyl-tRNA hydrolase activity"/>
    <property type="evidence" value="ECO:0007669"/>
    <property type="project" value="UniProtKB-EC"/>
</dbReference>
<keyword evidence="2 4" id="KW-0378">Hydrolase</keyword>
<evidence type="ECO:0000313" key="5">
    <source>
        <dbReference type="Proteomes" id="UP000605846"/>
    </source>
</evidence>
<gene>
    <name evidence="4" type="primary">PTRHD1</name>
    <name evidence="4" type="ORF">EC973_005313</name>
</gene>
<protein>
    <recommendedName>
        <fullName evidence="1">peptidyl-tRNA hydrolase</fullName>
        <ecNumber evidence="1">3.1.1.29</ecNumber>
    </recommendedName>
</protein>
<dbReference type="EMBL" id="JABAYA010000030">
    <property type="protein sequence ID" value="KAF7728918.1"/>
    <property type="molecule type" value="Genomic_DNA"/>
</dbReference>
<keyword evidence="5" id="KW-1185">Reference proteome</keyword>
<dbReference type="Gene3D" id="3.40.1490.10">
    <property type="entry name" value="Bit1"/>
    <property type="match status" value="1"/>
</dbReference>
<dbReference type="InterPro" id="IPR042237">
    <property type="entry name" value="PTRHD1"/>
</dbReference>
<dbReference type="InterPro" id="IPR023476">
    <property type="entry name" value="Pep_tRNA_hydro_II_dom_sf"/>
</dbReference>
<name>A0A8H7BWI6_9FUNG</name>
<evidence type="ECO:0000256" key="2">
    <source>
        <dbReference type="ARBA" id="ARBA00022801"/>
    </source>
</evidence>
<dbReference type="OrthoDB" id="201213at2759"/>
<comment type="catalytic activity">
    <reaction evidence="3">
        <text>an N-acyl-L-alpha-aminoacyl-tRNA + H2O = an N-acyl-L-amino acid + a tRNA + H(+)</text>
        <dbReference type="Rhea" id="RHEA:54448"/>
        <dbReference type="Rhea" id="RHEA-COMP:10123"/>
        <dbReference type="Rhea" id="RHEA-COMP:13883"/>
        <dbReference type="ChEBI" id="CHEBI:15377"/>
        <dbReference type="ChEBI" id="CHEBI:15378"/>
        <dbReference type="ChEBI" id="CHEBI:59874"/>
        <dbReference type="ChEBI" id="CHEBI:78442"/>
        <dbReference type="ChEBI" id="CHEBI:138191"/>
        <dbReference type="EC" id="3.1.1.29"/>
    </reaction>
</comment>
<dbReference type="Proteomes" id="UP000605846">
    <property type="component" value="Unassembled WGS sequence"/>
</dbReference>
<organism evidence="4 5">
    <name type="scientific">Apophysomyces ossiformis</name>
    <dbReference type="NCBI Taxonomy" id="679940"/>
    <lineage>
        <taxon>Eukaryota</taxon>
        <taxon>Fungi</taxon>
        <taxon>Fungi incertae sedis</taxon>
        <taxon>Mucoromycota</taxon>
        <taxon>Mucoromycotina</taxon>
        <taxon>Mucoromycetes</taxon>
        <taxon>Mucorales</taxon>
        <taxon>Mucorineae</taxon>
        <taxon>Mucoraceae</taxon>
        <taxon>Apophysomyces</taxon>
    </lineage>
</organism>
<dbReference type="PANTHER" id="PTHR46194">
    <property type="entry name" value="PEPTIDYL-TRNA HYDROLASE PTRHD1-RELATED"/>
    <property type="match status" value="1"/>
</dbReference>
<dbReference type="EC" id="3.1.1.29" evidence="1"/>
<accession>A0A8H7BWI6</accession>
<evidence type="ECO:0000256" key="1">
    <source>
        <dbReference type="ARBA" id="ARBA00013260"/>
    </source>
</evidence>
<reference evidence="4" key="1">
    <citation type="submission" date="2020-01" db="EMBL/GenBank/DDBJ databases">
        <title>Genome Sequencing of Three Apophysomyces-Like Fungal Strains Confirms a Novel Fungal Genus in the Mucoromycota with divergent Burkholderia-like Endosymbiotic Bacteria.</title>
        <authorList>
            <person name="Stajich J.E."/>
            <person name="Macias A.M."/>
            <person name="Carter-House D."/>
            <person name="Lovett B."/>
            <person name="Kasson L.R."/>
            <person name="Berry K."/>
            <person name="Grigoriev I."/>
            <person name="Chang Y."/>
            <person name="Spatafora J."/>
            <person name="Kasson M.T."/>
        </authorList>
    </citation>
    <scope>NUCLEOTIDE SEQUENCE</scope>
    <source>
        <strain evidence="4">NRRL A-21654</strain>
    </source>
</reference>
<sequence>MTQACHAATAILHTTRDESNTREYLDDIHGMHKVVLETKNVETLEKLAEALTEYQVPYLKWTEQPENIVTALATAPLRGRTPEVKDVFKKYCSLYR</sequence>
<proteinExistence type="predicted"/>
<dbReference type="PANTHER" id="PTHR46194:SF1">
    <property type="entry name" value="PEPTIDYL-TRNA HYDROLASE PTRHD1-RELATED"/>
    <property type="match status" value="1"/>
</dbReference>
<evidence type="ECO:0000256" key="3">
    <source>
        <dbReference type="ARBA" id="ARBA00048707"/>
    </source>
</evidence>
<dbReference type="InterPro" id="IPR002833">
    <property type="entry name" value="PTH2"/>
</dbReference>